<keyword evidence="3" id="KW-1185">Reference proteome</keyword>
<dbReference type="EMBL" id="AUWU02000004">
    <property type="protein sequence ID" value="KAH0574087.1"/>
    <property type="molecule type" value="Genomic_DNA"/>
</dbReference>
<dbReference type="Gene3D" id="1.20.140.30">
    <property type="entry name" value="MOB kinase activator"/>
    <property type="match status" value="1"/>
</dbReference>
<reference evidence="2" key="2">
    <citation type="submission" date="2020-12" db="EMBL/GenBank/DDBJ databases">
        <title>New Spironucleus salmonicida genome in near-complete chromosomes.</title>
        <authorList>
            <person name="Xu F."/>
            <person name="Kurt Z."/>
            <person name="Jimenez-Gonzalez A."/>
            <person name="Astvaldsson A."/>
            <person name="Andersson J.O."/>
            <person name="Svard S.G."/>
        </authorList>
    </citation>
    <scope>NUCLEOTIDE SEQUENCE</scope>
    <source>
        <strain evidence="2">ATCC 50377</strain>
    </source>
</reference>
<proteinExistence type="predicted"/>
<dbReference type="SMART" id="SM01388">
    <property type="entry name" value="Mob1_phocein"/>
    <property type="match status" value="1"/>
</dbReference>
<evidence type="ECO:0000313" key="3">
    <source>
        <dbReference type="Proteomes" id="UP000018208"/>
    </source>
</evidence>
<evidence type="ECO:0000313" key="2">
    <source>
        <dbReference type="EMBL" id="KAH0574087.1"/>
    </source>
</evidence>
<dbReference type="InterPro" id="IPR005301">
    <property type="entry name" value="MOB_kinase_act_fam"/>
</dbReference>
<evidence type="ECO:0000313" key="1">
    <source>
        <dbReference type="EMBL" id="EST47063.1"/>
    </source>
</evidence>
<dbReference type="VEuPathDB" id="GiardiaDB:SS50377_24032"/>
<dbReference type="SUPFAM" id="SSF101152">
    <property type="entry name" value="Mob1/phocein"/>
    <property type="match status" value="1"/>
</dbReference>
<dbReference type="PANTHER" id="PTHR22599">
    <property type="entry name" value="MPS ONE BINDER KINASE ACTIVATOR-LIKE MOB"/>
    <property type="match status" value="1"/>
</dbReference>
<dbReference type="Proteomes" id="UP000018208">
    <property type="component" value="Unassembled WGS sequence"/>
</dbReference>
<name>V6LS26_9EUKA</name>
<dbReference type="Pfam" id="PF03637">
    <property type="entry name" value="Mob1_phocein"/>
    <property type="match status" value="1"/>
</dbReference>
<sequence length="203" mass="23325">MIQYSSAFYDNGVLNLSKALPAQPDTQQLHLAVREYLDSLAQTNPLQTSLFFEPPYSSPNLSKVLRYENFLFLLTEMSHLLAFLGDDCTRSTCPTMLATMEWKFLCTVHGNDPVDCCAQSYCAHFLDSGLSQFYANCDGPEAGKNYSFLERRSYRIIAHAYHHHKAKFLLFEKERGIYKRFNRYLQIFAPKSVGQMQPAIHVE</sequence>
<accession>V6LS26</accession>
<reference evidence="1 2" key="1">
    <citation type="journal article" date="2014" name="PLoS Genet.">
        <title>The Genome of Spironucleus salmonicida Highlights a Fish Pathogen Adapted to Fluctuating Environments.</title>
        <authorList>
            <person name="Xu F."/>
            <person name="Jerlstrom-Hultqvist J."/>
            <person name="Einarsson E."/>
            <person name="Astvaldsson A."/>
            <person name="Svard S.G."/>
            <person name="Andersson J.O."/>
        </authorList>
    </citation>
    <scope>NUCLEOTIDE SEQUENCE</scope>
    <source>
        <strain evidence="2">ATCC 50377</strain>
    </source>
</reference>
<dbReference type="InterPro" id="IPR036703">
    <property type="entry name" value="MOB_kinase_act_sf"/>
</dbReference>
<dbReference type="OrthoDB" id="10262609at2759"/>
<organism evidence="1">
    <name type="scientific">Spironucleus salmonicida</name>
    <dbReference type="NCBI Taxonomy" id="348837"/>
    <lineage>
        <taxon>Eukaryota</taxon>
        <taxon>Metamonada</taxon>
        <taxon>Diplomonadida</taxon>
        <taxon>Hexamitidae</taxon>
        <taxon>Hexamitinae</taxon>
        <taxon>Spironucleus</taxon>
    </lineage>
</organism>
<gene>
    <name evidence="1" type="ORF">SS50377_12869</name>
    <name evidence="2" type="ORF">SS50377_24032</name>
</gene>
<protein>
    <submittedName>
        <fullName evidence="1">Mob1/phocein family protein</fullName>
    </submittedName>
</protein>
<dbReference type="AlphaFoldDB" id="V6LS26"/>
<dbReference type="EMBL" id="KI546049">
    <property type="protein sequence ID" value="EST47063.1"/>
    <property type="molecule type" value="Genomic_DNA"/>
</dbReference>